<gene>
    <name evidence="2" type="ordered locus">SRM_00598</name>
</gene>
<proteinExistence type="predicted"/>
<organism evidence="2 3">
    <name type="scientific">Salinibacter ruber (strain M8)</name>
    <dbReference type="NCBI Taxonomy" id="761659"/>
    <lineage>
        <taxon>Bacteria</taxon>
        <taxon>Pseudomonadati</taxon>
        <taxon>Rhodothermota</taxon>
        <taxon>Rhodothermia</taxon>
        <taxon>Rhodothermales</taxon>
        <taxon>Salinibacteraceae</taxon>
        <taxon>Salinibacter</taxon>
    </lineage>
</organism>
<dbReference type="EMBL" id="FP565814">
    <property type="protein sequence ID" value="CBH23519.1"/>
    <property type="molecule type" value="Genomic_DNA"/>
</dbReference>
<reference evidence="3" key="2">
    <citation type="submission" date="2010-04" db="EMBL/GenBank/DDBJ databases">
        <title>Genome sequence of Salinibacter ruber M8.</title>
        <authorList>
            <consortium name="Genoscope"/>
        </authorList>
    </citation>
    <scope>NUCLEOTIDE SEQUENCE [LARGE SCALE GENOMIC DNA]</scope>
    <source>
        <strain evidence="3">M8</strain>
    </source>
</reference>
<dbReference type="KEGG" id="srm:SRM_00598"/>
<evidence type="ECO:0000313" key="3">
    <source>
        <dbReference type="Proteomes" id="UP000000933"/>
    </source>
</evidence>
<protein>
    <recommendedName>
        <fullName evidence="1">N-acetyltransferase domain-containing protein</fullName>
    </recommendedName>
</protein>
<dbReference type="Proteomes" id="UP000000933">
    <property type="component" value="Chromosome"/>
</dbReference>
<evidence type="ECO:0000259" key="1">
    <source>
        <dbReference type="PROSITE" id="PS51186"/>
    </source>
</evidence>
<dbReference type="PANTHER" id="PTHR41368">
    <property type="entry name" value="PROTEIN YGHO"/>
    <property type="match status" value="1"/>
</dbReference>
<dbReference type="PROSITE" id="PS51186">
    <property type="entry name" value="GNAT"/>
    <property type="match status" value="1"/>
</dbReference>
<dbReference type="InterPro" id="IPR016181">
    <property type="entry name" value="Acyl_CoA_acyltransferase"/>
</dbReference>
<dbReference type="PANTHER" id="PTHR41368:SF1">
    <property type="entry name" value="PROTEIN YGHO"/>
    <property type="match status" value="1"/>
</dbReference>
<dbReference type="AlphaFoldDB" id="D5H664"/>
<evidence type="ECO:0000313" key="2">
    <source>
        <dbReference type="EMBL" id="CBH23519.1"/>
    </source>
</evidence>
<dbReference type="SUPFAM" id="SSF55729">
    <property type="entry name" value="Acyl-CoA N-acyltransferases (Nat)"/>
    <property type="match status" value="1"/>
</dbReference>
<dbReference type="HOGENOM" id="CLU_053649_0_0_10"/>
<dbReference type="InterPro" id="IPR039968">
    <property type="entry name" value="BcerS-like"/>
</dbReference>
<dbReference type="Gene3D" id="3.40.630.30">
    <property type="match status" value="2"/>
</dbReference>
<reference evidence="2 3" key="1">
    <citation type="journal article" date="2010" name="ISME J.">
        <title>Fine-scale evolution: genomic, phenotypic and ecological differentiation in two coexisting Salinibacter ruber strains.</title>
        <authorList>
            <person name="Pena A."/>
            <person name="Teeling H."/>
            <person name="Huerta-Cepas J."/>
            <person name="Santos F."/>
            <person name="Yarza P."/>
            <person name="Brito-Echeverria J."/>
            <person name="Lucio M."/>
            <person name="Schmitt-Kopplin P."/>
            <person name="Meseguer I."/>
            <person name="Schenowitz C."/>
            <person name="Dossat C."/>
            <person name="Barbe V."/>
            <person name="Dopazo J."/>
            <person name="Rossello-Mora R."/>
            <person name="Schuler M."/>
            <person name="Glockner F.O."/>
            <person name="Amann R."/>
            <person name="Gabaldon T."/>
            <person name="Anton J."/>
        </authorList>
    </citation>
    <scope>NUCLEOTIDE SEQUENCE [LARGE SCALE GENOMIC DNA]</scope>
    <source>
        <strain evidence="2 3">M8</strain>
    </source>
</reference>
<feature type="domain" description="N-acetyltransferase" evidence="1">
    <location>
        <begin position="233"/>
        <end position="416"/>
    </location>
</feature>
<accession>D5H664</accession>
<dbReference type="GO" id="GO:0016747">
    <property type="term" value="F:acyltransferase activity, transferring groups other than amino-acyl groups"/>
    <property type="evidence" value="ECO:0007669"/>
    <property type="project" value="InterPro"/>
</dbReference>
<name>D5H664_SALRM</name>
<sequence length="416" mass="46797">MTPSFSDLSSGSGGVFAWPSHSSRSSRMPAPTSAVTVRPVHGARDRTRFIDVPYDFYPGRYPEWVPPLRRDVKDTLDPSSNAFFEHGDMQLFLAEDASGAVVGRIAGIVNGMHLEKHEDGTGFFGFFECVEEYAVAEALLDAAADWLREQGLRRMRGPANPSLNDTAGLLVDGFDRAPSLLMPYNPPYHEGFLERYGLDRAMTMWAYYLHKKYAKYERLQRGVDLVKRRTPGLSLRTLNMDRLEEEVRTVRDIYNDAWSDNWGFVPMTEGELQQLADELKQIVDPEIVFFVEHEGTPVGFSVALPDVNQALRHVPDGRLFPYGVPSGLTTLFLHMQYGVHECRMPLMGIRKDYQGKGLDSMLVLATIENGPANGYAACEMSWVLDTNDRLKNHVESLGAVVDKEYAMFETPLSQND</sequence>
<dbReference type="InterPro" id="IPR000182">
    <property type="entry name" value="GNAT_dom"/>
</dbReference>